<dbReference type="SMART" id="SM00267">
    <property type="entry name" value="GGDEF"/>
    <property type="match status" value="1"/>
</dbReference>
<accession>A0A1X9N9U4</accession>
<dbReference type="PANTHER" id="PTHR45138:SF9">
    <property type="entry name" value="DIGUANYLATE CYCLASE DGCM-RELATED"/>
    <property type="match status" value="1"/>
</dbReference>
<comment type="cofactor">
    <cofactor evidence="1">
        <name>Mg(2+)</name>
        <dbReference type="ChEBI" id="CHEBI:18420"/>
    </cofactor>
</comment>
<dbReference type="STRING" id="716816.BST96_07370"/>
<evidence type="ECO:0000259" key="5">
    <source>
        <dbReference type="PROSITE" id="PS50887"/>
    </source>
</evidence>
<dbReference type="Gene3D" id="3.30.70.270">
    <property type="match status" value="1"/>
</dbReference>
<evidence type="ECO:0000313" key="7">
    <source>
        <dbReference type="Proteomes" id="UP000193450"/>
    </source>
</evidence>
<name>A0A1X9N9U4_9GAMM</name>
<reference evidence="6 7" key="1">
    <citation type="submission" date="2016-11" db="EMBL/GenBank/DDBJ databases">
        <title>Trade-off between light-utilization and light-protection in marine flavobacteria.</title>
        <authorList>
            <person name="Kumagai Y."/>
        </authorList>
    </citation>
    <scope>NUCLEOTIDE SEQUENCE [LARGE SCALE GENOMIC DNA]</scope>
    <source>
        <strain evidence="6 7">NBRC 107125</strain>
    </source>
</reference>
<evidence type="ECO:0000313" key="6">
    <source>
        <dbReference type="EMBL" id="ARN73951.1"/>
    </source>
</evidence>
<dbReference type="Proteomes" id="UP000193450">
    <property type="component" value="Chromosome"/>
</dbReference>
<dbReference type="InterPro" id="IPR000160">
    <property type="entry name" value="GGDEF_dom"/>
</dbReference>
<dbReference type="InterPro" id="IPR043128">
    <property type="entry name" value="Rev_trsase/Diguanyl_cyclase"/>
</dbReference>
<dbReference type="EC" id="2.7.7.65" evidence="2"/>
<dbReference type="PANTHER" id="PTHR45138">
    <property type="entry name" value="REGULATORY COMPONENTS OF SENSORY TRANSDUCTION SYSTEM"/>
    <property type="match status" value="1"/>
</dbReference>
<evidence type="ECO:0000256" key="2">
    <source>
        <dbReference type="ARBA" id="ARBA00012528"/>
    </source>
</evidence>
<feature type="domain" description="GGDEF" evidence="5">
    <location>
        <begin position="74"/>
        <end position="208"/>
    </location>
</feature>
<dbReference type="GO" id="GO:0043709">
    <property type="term" value="P:cell adhesion involved in single-species biofilm formation"/>
    <property type="evidence" value="ECO:0007669"/>
    <property type="project" value="TreeGrafter"/>
</dbReference>
<dbReference type="InterPro" id="IPR029787">
    <property type="entry name" value="Nucleotide_cyclase"/>
</dbReference>
<comment type="catalytic activity">
    <reaction evidence="3">
        <text>2 GTP = 3',3'-c-di-GMP + 2 diphosphate</text>
        <dbReference type="Rhea" id="RHEA:24898"/>
        <dbReference type="ChEBI" id="CHEBI:33019"/>
        <dbReference type="ChEBI" id="CHEBI:37565"/>
        <dbReference type="ChEBI" id="CHEBI:58805"/>
        <dbReference type="EC" id="2.7.7.65"/>
    </reaction>
</comment>
<sequence>MSGQTPTNDTADSSPICPVGESQCGVIDEVVALRGEVATLSEQVRTDTLTGLFNFRHFRQALDQEMERTRRTMQSTALVMVDLDYFKKVNDSWGHEVGNQALVSTAQLLRSTTRRLDIPCRYGGEEFAVILPATDLMTGIQVAERIRAAIETTPVMVNGEDIGLTASLGVEIYSALKEDTPEQLIERADRCLYKAKQQGRNQVCHGTFDMGQSEAAVSEEERDALSDFFGDDRADEE</sequence>
<dbReference type="GO" id="GO:1902201">
    <property type="term" value="P:negative regulation of bacterial-type flagellum-dependent cell motility"/>
    <property type="evidence" value="ECO:0007669"/>
    <property type="project" value="TreeGrafter"/>
</dbReference>
<dbReference type="AlphaFoldDB" id="A0A1X9N9U4"/>
<dbReference type="Pfam" id="PF00990">
    <property type="entry name" value="GGDEF"/>
    <property type="match status" value="1"/>
</dbReference>
<proteinExistence type="predicted"/>
<protein>
    <recommendedName>
        <fullName evidence="2">diguanylate cyclase</fullName>
        <ecNumber evidence="2">2.7.7.65</ecNumber>
    </recommendedName>
</protein>
<keyword evidence="7" id="KW-1185">Reference proteome</keyword>
<dbReference type="PROSITE" id="PS50887">
    <property type="entry name" value="GGDEF"/>
    <property type="match status" value="1"/>
</dbReference>
<dbReference type="FunFam" id="3.30.70.270:FF:000001">
    <property type="entry name" value="Diguanylate cyclase domain protein"/>
    <property type="match status" value="1"/>
</dbReference>
<dbReference type="CDD" id="cd01949">
    <property type="entry name" value="GGDEF"/>
    <property type="match status" value="1"/>
</dbReference>
<dbReference type="SUPFAM" id="SSF55073">
    <property type="entry name" value="Nucleotide cyclase"/>
    <property type="match status" value="1"/>
</dbReference>
<organism evidence="6 7">
    <name type="scientific">Oceanicoccus sagamiensis</name>
    <dbReference type="NCBI Taxonomy" id="716816"/>
    <lineage>
        <taxon>Bacteria</taxon>
        <taxon>Pseudomonadati</taxon>
        <taxon>Pseudomonadota</taxon>
        <taxon>Gammaproteobacteria</taxon>
        <taxon>Cellvibrionales</taxon>
        <taxon>Spongiibacteraceae</taxon>
        <taxon>Oceanicoccus</taxon>
    </lineage>
</organism>
<evidence type="ECO:0000256" key="3">
    <source>
        <dbReference type="ARBA" id="ARBA00034247"/>
    </source>
</evidence>
<evidence type="ECO:0000256" key="4">
    <source>
        <dbReference type="SAM" id="MobiDB-lite"/>
    </source>
</evidence>
<feature type="region of interest" description="Disordered" evidence="4">
    <location>
        <begin position="213"/>
        <end position="237"/>
    </location>
</feature>
<evidence type="ECO:0000256" key="1">
    <source>
        <dbReference type="ARBA" id="ARBA00001946"/>
    </source>
</evidence>
<dbReference type="InterPro" id="IPR050469">
    <property type="entry name" value="Diguanylate_Cyclase"/>
</dbReference>
<dbReference type="GO" id="GO:0052621">
    <property type="term" value="F:diguanylate cyclase activity"/>
    <property type="evidence" value="ECO:0007669"/>
    <property type="project" value="UniProtKB-EC"/>
</dbReference>
<dbReference type="GO" id="GO:0005886">
    <property type="term" value="C:plasma membrane"/>
    <property type="evidence" value="ECO:0007669"/>
    <property type="project" value="TreeGrafter"/>
</dbReference>
<dbReference type="NCBIfam" id="TIGR00254">
    <property type="entry name" value="GGDEF"/>
    <property type="match status" value="1"/>
</dbReference>
<dbReference type="KEGG" id="osg:BST96_07370"/>
<gene>
    <name evidence="6" type="ORF">BST96_07370</name>
</gene>
<dbReference type="OrthoDB" id="9812260at2"/>
<dbReference type="EMBL" id="CP019343">
    <property type="protein sequence ID" value="ARN73951.1"/>
    <property type="molecule type" value="Genomic_DNA"/>
</dbReference>
<dbReference type="RefSeq" id="WP_085758079.1">
    <property type="nucleotide sequence ID" value="NZ_CP019343.1"/>
</dbReference>